<dbReference type="InterPro" id="IPR038140">
    <property type="entry name" value="DotD_sf"/>
</dbReference>
<name>A0A1J5SDM0_9ZZZZ</name>
<evidence type="ECO:0000313" key="1">
    <source>
        <dbReference type="EMBL" id="OIR06027.1"/>
    </source>
</evidence>
<sequence>MKRLTIAAVFTALLFQGCSTTRKDGDIVVLEGLSGLATDVHTELKRLNDISNRPVVAPVTQVKGCSARVVSLDYDGDVMLFIEDLKQSKLCSVRIVGKKPQQDLILSLHNKKVPLWQVLEDASVQLGKMASITIGSEVVVFQLNGGVQQ</sequence>
<reference evidence="1" key="1">
    <citation type="submission" date="2016-10" db="EMBL/GenBank/DDBJ databases">
        <title>Sequence of Gallionella enrichment culture.</title>
        <authorList>
            <person name="Poehlein A."/>
            <person name="Muehling M."/>
            <person name="Daniel R."/>
        </authorList>
    </citation>
    <scope>NUCLEOTIDE SEQUENCE</scope>
</reference>
<proteinExistence type="predicted"/>
<protein>
    <recommendedName>
        <fullName evidence="2">Lipoprotein</fullName>
    </recommendedName>
</protein>
<dbReference type="InterPro" id="IPR031817">
    <property type="entry name" value="DotD"/>
</dbReference>
<dbReference type="EMBL" id="MLJW01000046">
    <property type="protein sequence ID" value="OIR06027.1"/>
    <property type="molecule type" value="Genomic_DNA"/>
</dbReference>
<dbReference type="PROSITE" id="PS51257">
    <property type="entry name" value="PROKAR_LIPOPROTEIN"/>
    <property type="match status" value="1"/>
</dbReference>
<dbReference type="Gene3D" id="3.55.50.60">
    <property type="entry name" value="DotD protein"/>
    <property type="match status" value="1"/>
</dbReference>
<accession>A0A1J5SDM0</accession>
<dbReference type="AlphaFoldDB" id="A0A1J5SDM0"/>
<comment type="caution">
    <text evidence="1">The sequence shown here is derived from an EMBL/GenBank/DDBJ whole genome shotgun (WGS) entry which is preliminary data.</text>
</comment>
<evidence type="ECO:0008006" key="2">
    <source>
        <dbReference type="Google" id="ProtNLM"/>
    </source>
</evidence>
<gene>
    <name evidence="1" type="ORF">GALL_118240</name>
</gene>
<organism evidence="1">
    <name type="scientific">mine drainage metagenome</name>
    <dbReference type="NCBI Taxonomy" id="410659"/>
    <lineage>
        <taxon>unclassified sequences</taxon>
        <taxon>metagenomes</taxon>
        <taxon>ecological metagenomes</taxon>
    </lineage>
</organism>
<dbReference type="Pfam" id="PF16816">
    <property type="entry name" value="DotD"/>
    <property type="match status" value="1"/>
</dbReference>